<feature type="region of interest" description="Disordered" evidence="1">
    <location>
        <begin position="163"/>
        <end position="190"/>
    </location>
</feature>
<feature type="region of interest" description="Disordered" evidence="1">
    <location>
        <begin position="1"/>
        <end position="23"/>
    </location>
</feature>
<protein>
    <submittedName>
        <fullName evidence="2">Uncharacterized protein</fullName>
    </submittedName>
</protein>
<dbReference type="Gene3D" id="1.10.472.10">
    <property type="entry name" value="Cyclin-like"/>
    <property type="match status" value="1"/>
</dbReference>
<dbReference type="CDD" id="cd20557">
    <property type="entry name" value="CYCLIN_ScPCL1-like"/>
    <property type="match status" value="1"/>
</dbReference>
<dbReference type="InterPro" id="IPR013922">
    <property type="entry name" value="Cyclin_PHO80-like"/>
</dbReference>
<dbReference type="GO" id="GO:0016538">
    <property type="term" value="F:cyclin-dependent protein serine/threonine kinase regulator activity"/>
    <property type="evidence" value="ECO:0007669"/>
    <property type="project" value="TreeGrafter"/>
</dbReference>
<feature type="compositionally biased region" description="Low complexity" evidence="1">
    <location>
        <begin position="172"/>
        <end position="183"/>
    </location>
</feature>
<evidence type="ECO:0000256" key="1">
    <source>
        <dbReference type="SAM" id="MobiDB-lite"/>
    </source>
</evidence>
<gene>
    <name evidence="2" type="ORF">CPB83DRAFT_755408</name>
</gene>
<reference evidence="2" key="1">
    <citation type="submission" date="2020-11" db="EMBL/GenBank/DDBJ databases">
        <authorList>
            <consortium name="DOE Joint Genome Institute"/>
            <person name="Ahrendt S."/>
            <person name="Riley R."/>
            <person name="Andreopoulos W."/>
            <person name="Labutti K."/>
            <person name="Pangilinan J."/>
            <person name="Ruiz-Duenas F.J."/>
            <person name="Barrasa J.M."/>
            <person name="Sanchez-Garcia M."/>
            <person name="Camarero S."/>
            <person name="Miyauchi S."/>
            <person name="Serrano A."/>
            <person name="Linde D."/>
            <person name="Babiker R."/>
            <person name="Drula E."/>
            <person name="Ayuso-Fernandez I."/>
            <person name="Pacheco R."/>
            <person name="Padilla G."/>
            <person name="Ferreira P."/>
            <person name="Barriuso J."/>
            <person name="Kellner H."/>
            <person name="Castanera R."/>
            <person name="Alfaro M."/>
            <person name="Ramirez L."/>
            <person name="Pisabarro A.G."/>
            <person name="Kuo A."/>
            <person name="Tritt A."/>
            <person name="Lipzen A."/>
            <person name="He G."/>
            <person name="Yan M."/>
            <person name="Ng V."/>
            <person name="Cullen D."/>
            <person name="Martin F."/>
            <person name="Rosso M.-N."/>
            <person name="Henrissat B."/>
            <person name="Hibbett D."/>
            <person name="Martinez A.T."/>
            <person name="Grigoriev I.V."/>
        </authorList>
    </citation>
    <scope>NUCLEOTIDE SEQUENCE</scope>
    <source>
        <strain evidence="2">CBS 506.95</strain>
    </source>
</reference>
<dbReference type="EMBL" id="MU157825">
    <property type="protein sequence ID" value="KAF9534924.1"/>
    <property type="molecule type" value="Genomic_DNA"/>
</dbReference>
<organism evidence="2 3">
    <name type="scientific">Crepidotus variabilis</name>
    <dbReference type="NCBI Taxonomy" id="179855"/>
    <lineage>
        <taxon>Eukaryota</taxon>
        <taxon>Fungi</taxon>
        <taxon>Dikarya</taxon>
        <taxon>Basidiomycota</taxon>
        <taxon>Agaricomycotina</taxon>
        <taxon>Agaricomycetes</taxon>
        <taxon>Agaricomycetidae</taxon>
        <taxon>Agaricales</taxon>
        <taxon>Agaricineae</taxon>
        <taxon>Crepidotaceae</taxon>
        <taxon>Crepidotus</taxon>
    </lineage>
</organism>
<accession>A0A9P6EUH8</accession>
<dbReference type="AlphaFoldDB" id="A0A9P6EUH8"/>
<feature type="region of interest" description="Disordered" evidence="1">
    <location>
        <begin position="239"/>
        <end position="260"/>
    </location>
</feature>
<comment type="caution">
    <text evidence="2">The sequence shown here is derived from an EMBL/GenBank/DDBJ whole genome shotgun (WGS) entry which is preliminary data.</text>
</comment>
<sequence>MPVPVPRHNKPRPHPVVKPTSRPLVHPIHTAGYLPVPPRGPPSSAGSLGDEWAASLASWGRINNRPSFEQPAQAASLQQPRQGFTQGLASADIASAIKGPHAEACIPPMHDALRLLVGALAAREREEEMNTPQFDSGDAPYGAAYGENRSPMDVYPYDMGAFSPLYEDHSPSSDSGPDDGSSPLEPLTPFGDYVDREISAAQPYFETQYDERGIPAADYYQGKTIQEVTHAAPVFPSIADVPKQQDPAPPASSSAPSATTGYKKLSEPLAEWIANYVWRVCTTGFDLPPAFTQVGLNSRTYSAAPPNFLTPGVQNLLLATLLQPSAVFLAMWYIARLPVYFGAAPMGAEFSKEAAFRVALFGEDQSGYEREALENSAPIRLVVLGFMLANKWLDDHTFSNKTWFVIDQTCCTLRHLLIPIDSDRHSISSIPGPTLNRLESLALDIFSYDLSISNQQWSQWLGHVMSYHISLTAPGRPQPISRPSANPHMMVRRVIDEIMQSRCPIVAADGLPQPVFLGLEDRIRERAEKEAAMSVDVLEIDLDEDGPLREEYLPKRRASKQLPHATNKPQFMALPELATIKVLPPPAKWSPSGDEPILRERNRSTGHYVAVRAPHLAPAAPVFHLNGQHPDIGFNQNWAPPPPPFMQVKQMAYGYDMQHLNPQAYNPFGQNPGLAVPHSRSQSLSYDQDNLAPRNHMRSYSQAGFGYRFNDLRMCMGEQPMPIPEMEARWMDHNYPYSGPGFVGLPAINLQPAW</sequence>
<evidence type="ECO:0000313" key="2">
    <source>
        <dbReference type="EMBL" id="KAF9534924.1"/>
    </source>
</evidence>
<dbReference type="OrthoDB" id="286814at2759"/>
<dbReference type="PANTHER" id="PTHR15615:SF27">
    <property type="entry name" value="PHO85 CYCLIN CLG1"/>
    <property type="match status" value="1"/>
</dbReference>
<dbReference type="GO" id="GO:0019901">
    <property type="term" value="F:protein kinase binding"/>
    <property type="evidence" value="ECO:0007669"/>
    <property type="project" value="InterPro"/>
</dbReference>
<evidence type="ECO:0000313" key="3">
    <source>
        <dbReference type="Proteomes" id="UP000807306"/>
    </source>
</evidence>
<keyword evidence="3" id="KW-1185">Reference proteome</keyword>
<dbReference type="Proteomes" id="UP000807306">
    <property type="component" value="Unassembled WGS sequence"/>
</dbReference>
<name>A0A9P6EUH8_9AGAR</name>
<dbReference type="GO" id="GO:0005634">
    <property type="term" value="C:nucleus"/>
    <property type="evidence" value="ECO:0007669"/>
    <property type="project" value="TreeGrafter"/>
</dbReference>
<dbReference type="GO" id="GO:0000307">
    <property type="term" value="C:cyclin-dependent protein kinase holoenzyme complex"/>
    <property type="evidence" value="ECO:0007669"/>
    <property type="project" value="TreeGrafter"/>
</dbReference>
<dbReference type="PANTHER" id="PTHR15615">
    <property type="match status" value="1"/>
</dbReference>
<proteinExistence type="predicted"/>